<dbReference type="Pfam" id="PF12796">
    <property type="entry name" value="Ank_2"/>
    <property type="match status" value="1"/>
</dbReference>
<accession>A0AA36IV95</accession>
<evidence type="ECO:0000313" key="6">
    <source>
        <dbReference type="Proteomes" id="UP001178507"/>
    </source>
</evidence>
<protein>
    <submittedName>
        <fullName evidence="5">Uncharacterized protein</fullName>
    </submittedName>
</protein>
<keyword evidence="2 3" id="KW-0040">ANK repeat</keyword>
<feature type="repeat" description="ANK" evidence="3">
    <location>
        <begin position="181"/>
        <end position="213"/>
    </location>
</feature>
<dbReference type="EMBL" id="CAUJNA010002768">
    <property type="protein sequence ID" value="CAJ1394154.1"/>
    <property type="molecule type" value="Genomic_DNA"/>
</dbReference>
<dbReference type="AlphaFoldDB" id="A0AA36IV95"/>
<gene>
    <name evidence="5" type="ORF">EVOR1521_LOCUS18883</name>
</gene>
<dbReference type="Proteomes" id="UP001178507">
    <property type="component" value="Unassembled WGS sequence"/>
</dbReference>
<evidence type="ECO:0000313" key="5">
    <source>
        <dbReference type="EMBL" id="CAJ1394154.1"/>
    </source>
</evidence>
<keyword evidence="1" id="KW-0677">Repeat</keyword>
<evidence type="ECO:0000256" key="3">
    <source>
        <dbReference type="PROSITE-ProRule" id="PRU00023"/>
    </source>
</evidence>
<proteinExistence type="predicted"/>
<dbReference type="Gene3D" id="1.25.40.20">
    <property type="entry name" value="Ankyrin repeat-containing domain"/>
    <property type="match status" value="2"/>
</dbReference>
<evidence type="ECO:0000256" key="4">
    <source>
        <dbReference type="SAM" id="Coils"/>
    </source>
</evidence>
<dbReference type="InterPro" id="IPR002110">
    <property type="entry name" value="Ankyrin_rpt"/>
</dbReference>
<dbReference type="InterPro" id="IPR036770">
    <property type="entry name" value="Ankyrin_rpt-contain_sf"/>
</dbReference>
<sequence>MECLDFTEYDLEMLETALSDDDIGHSRIEEERQKRRAASKRIRPIWEAAESGNLEVLHALSTGSPRVNAKDIDGFTPAAHAVHAEKLDAFELLVSKRANLLAGDAFGGCPLRTIMSSPYPGQTLDSSFLLKWLDVVPPKYFNCEVTNGLAAIHYCAEAGCVEALAMTVRKGSCADLRCRYNAKTPAHYAAASGHVAALRYLVDAWADLSIEDRAGKTALQQAKERTHHDAARFLEGAVAERRFRVLKPFILYHRPCPSHATGARRANLVPGLGGHIREGIEVWSQLSCSMGSCVLEFLLGGQISIQKTWLQDHFAEVASLTQEVHSLRARVQELEQEAAQSRLRSKQSRAWSCCSWCK</sequence>
<dbReference type="PROSITE" id="PS50297">
    <property type="entry name" value="ANK_REP_REGION"/>
    <property type="match status" value="1"/>
</dbReference>
<evidence type="ECO:0000256" key="1">
    <source>
        <dbReference type="ARBA" id="ARBA00022737"/>
    </source>
</evidence>
<comment type="caution">
    <text evidence="5">The sequence shown here is derived from an EMBL/GenBank/DDBJ whole genome shotgun (WGS) entry which is preliminary data.</text>
</comment>
<keyword evidence="4" id="KW-0175">Coiled coil</keyword>
<evidence type="ECO:0000256" key="2">
    <source>
        <dbReference type="ARBA" id="ARBA00023043"/>
    </source>
</evidence>
<reference evidence="5" key="1">
    <citation type="submission" date="2023-08" db="EMBL/GenBank/DDBJ databases">
        <authorList>
            <person name="Chen Y."/>
            <person name="Shah S."/>
            <person name="Dougan E. K."/>
            <person name="Thang M."/>
            <person name="Chan C."/>
        </authorList>
    </citation>
    <scope>NUCLEOTIDE SEQUENCE</scope>
</reference>
<feature type="coiled-coil region" evidence="4">
    <location>
        <begin position="310"/>
        <end position="344"/>
    </location>
</feature>
<keyword evidence="6" id="KW-1185">Reference proteome</keyword>
<organism evidence="5 6">
    <name type="scientific">Effrenium voratum</name>
    <dbReference type="NCBI Taxonomy" id="2562239"/>
    <lineage>
        <taxon>Eukaryota</taxon>
        <taxon>Sar</taxon>
        <taxon>Alveolata</taxon>
        <taxon>Dinophyceae</taxon>
        <taxon>Suessiales</taxon>
        <taxon>Symbiodiniaceae</taxon>
        <taxon>Effrenium</taxon>
    </lineage>
</organism>
<dbReference type="PANTHER" id="PTHR24201:SF15">
    <property type="entry name" value="ANKYRIN REPEAT DOMAIN-CONTAINING PROTEIN 66"/>
    <property type="match status" value="1"/>
</dbReference>
<dbReference type="InterPro" id="IPR050776">
    <property type="entry name" value="Ank_Repeat/CDKN_Inhibitor"/>
</dbReference>
<dbReference type="SUPFAM" id="SSF48403">
    <property type="entry name" value="Ankyrin repeat"/>
    <property type="match status" value="1"/>
</dbReference>
<name>A0AA36IV95_9DINO</name>
<dbReference type="PANTHER" id="PTHR24201">
    <property type="entry name" value="ANK_REP_REGION DOMAIN-CONTAINING PROTEIN"/>
    <property type="match status" value="1"/>
</dbReference>
<dbReference type="PROSITE" id="PS50088">
    <property type="entry name" value="ANK_REPEAT"/>
    <property type="match status" value="1"/>
</dbReference>
<dbReference type="SMART" id="SM00248">
    <property type="entry name" value="ANK"/>
    <property type="match status" value="4"/>
</dbReference>